<evidence type="ECO:0000259" key="15">
    <source>
        <dbReference type="PROSITE" id="PS50109"/>
    </source>
</evidence>
<evidence type="ECO:0000256" key="2">
    <source>
        <dbReference type="ARBA" id="ARBA00004651"/>
    </source>
</evidence>
<keyword evidence="9 17" id="KW-0418">Kinase</keyword>
<dbReference type="PROSITE" id="PS50109">
    <property type="entry name" value="HIS_KIN"/>
    <property type="match status" value="1"/>
</dbReference>
<evidence type="ECO:0000256" key="11">
    <source>
        <dbReference type="ARBA" id="ARBA00022989"/>
    </source>
</evidence>
<dbReference type="InterPro" id="IPR003661">
    <property type="entry name" value="HisK_dim/P_dom"/>
</dbReference>
<evidence type="ECO:0000256" key="7">
    <source>
        <dbReference type="ARBA" id="ARBA00022692"/>
    </source>
</evidence>
<reference evidence="17" key="1">
    <citation type="journal article" date="2021" name="PeerJ">
        <title>Extensive microbial diversity within the chicken gut microbiome revealed by metagenomics and culture.</title>
        <authorList>
            <person name="Gilroy R."/>
            <person name="Ravi A."/>
            <person name="Getino M."/>
            <person name="Pursley I."/>
            <person name="Horton D.L."/>
            <person name="Alikhan N.F."/>
            <person name="Baker D."/>
            <person name="Gharbi K."/>
            <person name="Hall N."/>
            <person name="Watson M."/>
            <person name="Adriaenssens E.M."/>
            <person name="Foster-Nyarko E."/>
            <person name="Jarju S."/>
            <person name="Secka A."/>
            <person name="Antonio M."/>
            <person name="Oren A."/>
            <person name="Chaudhuri R.R."/>
            <person name="La Ragione R."/>
            <person name="Hildebrand F."/>
            <person name="Pallen M.J."/>
        </authorList>
    </citation>
    <scope>NUCLEOTIDE SEQUENCE</scope>
    <source>
        <strain evidence="17">CHK195-9823</strain>
    </source>
</reference>
<dbReference type="EC" id="2.7.13.3" evidence="3"/>
<dbReference type="SMART" id="SM00304">
    <property type="entry name" value="HAMP"/>
    <property type="match status" value="1"/>
</dbReference>
<evidence type="ECO:0000256" key="14">
    <source>
        <dbReference type="SAM" id="Phobius"/>
    </source>
</evidence>
<dbReference type="Proteomes" id="UP000886814">
    <property type="component" value="Unassembled WGS sequence"/>
</dbReference>
<keyword evidence="7 14" id="KW-0812">Transmembrane</keyword>
<dbReference type="SMART" id="SM00387">
    <property type="entry name" value="HATPase_c"/>
    <property type="match status" value="1"/>
</dbReference>
<evidence type="ECO:0000256" key="4">
    <source>
        <dbReference type="ARBA" id="ARBA00022475"/>
    </source>
</evidence>
<feature type="transmembrane region" description="Helical" evidence="14">
    <location>
        <begin position="156"/>
        <end position="182"/>
    </location>
</feature>
<evidence type="ECO:0000256" key="3">
    <source>
        <dbReference type="ARBA" id="ARBA00012438"/>
    </source>
</evidence>
<evidence type="ECO:0000256" key="8">
    <source>
        <dbReference type="ARBA" id="ARBA00022741"/>
    </source>
</evidence>
<comment type="subcellular location">
    <subcellularLocation>
        <location evidence="2">Cell membrane</location>
        <topology evidence="2">Multi-pass membrane protein</topology>
    </subcellularLocation>
</comment>
<dbReference type="GO" id="GO:0005524">
    <property type="term" value="F:ATP binding"/>
    <property type="evidence" value="ECO:0007669"/>
    <property type="project" value="UniProtKB-KW"/>
</dbReference>
<dbReference type="GO" id="GO:0000155">
    <property type="term" value="F:phosphorelay sensor kinase activity"/>
    <property type="evidence" value="ECO:0007669"/>
    <property type="project" value="InterPro"/>
</dbReference>
<comment type="catalytic activity">
    <reaction evidence="1">
        <text>ATP + protein L-histidine = ADP + protein N-phospho-L-histidine.</text>
        <dbReference type="EC" id="2.7.13.3"/>
    </reaction>
</comment>
<proteinExistence type="predicted"/>
<evidence type="ECO:0000313" key="17">
    <source>
        <dbReference type="EMBL" id="HIV39488.1"/>
    </source>
</evidence>
<evidence type="ECO:0000259" key="16">
    <source>
        <dbReference type="PROSITE" id="PS50885"/>
    </source>
</evidence>
<evidence type="ECO:0000256" key="1">
    <source>
        <dbReference type="ARBA" id="ARBA00000085"/>
    </source>
</evidence>
<dbReference type="SMART" id="SM00388">
    <property type="entry name" value="HisKA"/>
    <property type="match status" value="1"/>
</dbReference>
<feature type="domain" description="Histidine kinase" evidence="15">
    <location>
        <begin position="255"/>
        <end position="471"/>
    </location>
</feature>
<dbReference type="Gene3D" id="1.10.287.130">
    <property type="match status" value="1"/>
</dbReference>
<feature type="transmembrane region" description="Helical" evidence="14">
    <location>
        <begin position="12"/>
        <end position="33"/>
    </location>
</feature>
<comment type="caution">
    <text evidence="17">The sequence shown here is derived from an EMBL/GenBank/DDBJ whole genome shotgun (WGS) entry which is preliminary data.</text>
</comment>
<gene>
    <name evidence="17" type="ORF">H9747_10930</name>
</gene>
<protein>
    <recommendedName>
        <fullName evidence="3">histidine kinase</fullName>
        <ecNumber evidence="3">2.7.13.3</ecNumber>
    </recommendedName>
</protein>
<keyword evidence="8" id="KW-0547">Nucleotide-binding</keyword>
<dbReference type="InterPro" id="IPR036097">
    <property type="entry name" value="HisK_dim/P_sf"/>
</dbReference>
<keyword evidence="10" id="KW-0067">ATP-binding</keyword>
<evidence type="ECO:0000256" key="9">
    <source>
        <dbReference type="ARBA" id="ARBA00022777"/>
    </source>
</evidence>
<feature type="domain" description="HAMP" evidence="16">
    <location>
        <begin position="188"/>
        <end position="240"/>
    </location>
</feature>
<dbReference type="EMBL" id="DXIQ01000070">
    <property type="protein sequence ID" value="HIV39488.1"/>
    <property type="molecule type" value="Genomic_DNA"/>
</dbReference>
<dbReference type="AlphaFoldDB" id="A0A9D1PFW2"/>
<dbReference type="InterPro" id="IPR003660">
    <property type="entry name" value="HAMP_dom"/>
</dbReference>
<dbReference type="PRINTS" id="PR00344">
    <property type="entry name" value="BCTRLSENSOR"/>
</dbReference>
<evidence type="ECO:0000256" key="10">
    <source>
        <dbReference type="ARBA" id="ARBA00022840"/>
    </source>
</evidence>
<dbReference type="CDD" id="cd06225">
    <property type="entry name" value="HAMP"/>
    <property type="match status" value="1"/>
</dbReference>
<dbReference type="InterPro" id="IPR003594">
    <property type="entry name" value="HATPase_dom"/>
</dbReference>
<dbReference type="PROSITE" id="PS50885">
    <property type="entry name" value="HAMP"/>
    <property type="match status" value="1"/>
</dbReference>
<dbReference type="SUPFAM" id="SSF47384">
    <property type="entry name" value="Homodimeric domain of signal transducing histidine kinase"/>
    <property type="match status" value="1"/>
</dbReference>
<organism evidence="17 18">
    <name type="scientific">Candidatus Blautia stercorigallinarum</name>
    <dbReference type="NCBI Taxonomy" id="2838501"/>
    <lineage>
        <taxon>Bacteria</taxon>
        <taxon>Bacillati</taxon>
        <taxon>Bacillota</taxon>
        <taxon>Clostridia</taxon>
        <taxon>Lachnospirales</taxon>
        <taxon>Lachnospiraceae</taxon>
        <taxon>Blautia</taxon>
    </lineage>
</organism>
<dbReference type="SUPFAM" id="SSF55874">
    <property type="entry name" value="ATPase domain of HSP90 chaperone/DNA topoisomerase II/histidine kinase"/>
    <property type="match status" value="1"/>
</dbReference>
<dbReference type="InterPro" id="IPR036890">
    <property type="entry name" value="HATPase_C_sf"/>
</dbReference>
<sequence length="479" mass="54905">MSLKKRMFRSNMMILFTALMALMLILVGVLVVFEDPFENQFHSLTQTRLDSHIEEAARLVREARPGEEEQLSQELSRWDYQTALIADGSVLAGDQSEDMRDLAEHFTMEADSSGETGIYLCQNASVAGKYVEEENAFLVAVHFSQEGRLPDSVRPLFFTFLIVLILTGIGAIAVLLLLAAFFTRRMNRVVMEPVGELVAAAERVRQGNLEEKISYQGETEFEHVCQAFNAMQDTILADRKQRERNERARIDMITGISHDLRTPLTSIQGYIKGVLDHVADTDQKRELYLRTAYESTQEMNVLLKKLFDFSRVESGQLPFHMVKVDLAEFTSAYIAQKEAVMDPERVQMTFEKAKGEIPEVFIDIEQVPRIFDNLLENSIKYAERLPAQIQVRIFWENTWVVLEWKDKGPGVPEEKLPRIFDRFYRCDEARTIKGSGVGLYIVKYIMERHGGTAEAENDDGLEIQLYFPERSQDGEDIDR</sequence>
<keyword evidence="11 14" id="KW-1133">Transmembrane helix</keyword>
<dbReference type="CDD" id="cd00075">
    <property type="entry name" value="HATPase"/>
    <property type="match status" value="1"/>
</dbReference>
<dbReference type="InterPro" id="IPR050398">
    <property type="entry name" value="HssS/ArlS-like"/>
</dbReference>
<dbReference type="PANTHER" id="PTHR45528">
    <property type="entry name" value="SENSOR HISTIDINE KINASE CPXA"/>
    <property type="match status" value="1"/>
</dbReference>
<keyword evidence="5" id="KW-0597">Phosphoprotein</keyword>
<evidence type="ECO:0000256" key="5">
    <source>
        <dbReference type="ARBA" id="ARBA00022553"/>
    </source>
</evidence>
<dbReference type="InterPro" id="IPR004358">
    <property type="entry name" value="Sig_transdc_His_kin-like_C"/>
</dbReference>
<dbReference type="Gene3D" id="6.10.340.10">
    <property type="match status" value="1"/>
</dbReference>
<keyword evidence="4" id="KW-1003">Cell membrane</keyword>
<dbReference type="GO" id="GO:0005886">
    <property type="term" value="C:plasma membrane"/>
    <property type="evidence" value="ECO:0007669"/>
    <property type="project" value="UniProtKB-SubCell"/>
</dbReference>
<dbReference type="SUPFAM" id="SSF158472">
    <property type="entry name" value="HAMP domain-like"/>
    <property type="match status" value="1"/>
</dbReference>
<dbReference type="PANTHER" id="PTHR45528:SF1">
    <property type="entry name" value="SENSOR HISTIDINE KINASE CPXA"/>
    <property type="match status" value="1"/>
</dbReference>
<dbReference type="Pfam" id="PF02518">
    <property type="entry name" value="HATPase_c"/>
    <property type="match status" value="1"/>
</dbReference>
<evidence type="ECO:0000256" key="6">
    <source>
        <dbReference type="ARBA" id="ARBA00022679"/>
    </source>
</evidence>
<dbReference type="Pfam" id="PF00512">
    <property type="entry name" value="HisKA"/>
    <property type="match status" value="1"/>
</dbReference>
<accession>A0A9D1PFW2</accession>
<reference evidence="17" key="2">
    <citation type="submission" date="2021-04" db="EMBL/GenBank/DDBJ databases">
        <authorList>
            <person name="Gilroy R."/>
        </authorList>
    </citation>
    <scope>NUCLEOTIDE SEQUENCE</scope>
    <source>
        <strain evidence="17">CHK195-9823</strain>
    </source>
</reference>
<dbReference type="CDD" id="cd00082">
    <property type="entry name" value="HisKA"/>
    <property type="match status" value="1"/>
</dbReference>
<name>A0A9D1PFW2_9FIRM</name>
<evidence type="ECO:0000256" key="12">
    <source>
        <dbReference type="ARBA" id="ARBA00023012"/>
    </source>
</evidence>
<keyword evidence="13 14" id="KW-0472">Membrane</keyword>
<evidence type="ECO:0000313" key="18">
    <source>
        <dbReference type="Proteomes" id="UP000886814"/>
    </source>
</evidence>
<keyword evidence="6" id="KW-0808">Transferase</keyword>
<evidence type="ECO:0000256" key="13">
    <source>
        <dbReference type="ARBA" id="ARBA00023136"/>
    </source>
</evidence>
<keyword evidence="12" id="KW-0902">Two-component regulatory system</keyword>
<dbReference type="Gene3D" id="3.30.565.10">
    <property type="entry name" value="Histidine kinase-like ATPase, C-terminal domain"/>
    <property type="match status" value="1"/>
</dbReference>
<dbReference type="Pfam" id="PF00672">
    <property type="entry name" value="HAMP"/>
    <property type="match status" value="1"/>
</dbReference>
<dbReference type="InterPro" id="IPR005467">
    <property type="entry name" value="His_kinase_dom"/>
</dbReference>